<name>A0A1B6G931_9HEMI</name>
<organism evidence="1">
    <name type="scientific">Cuerna arida</name>
    <dbReference type="NCBI Taxonomy" id="1464854"/>
    <lineage>
        <taxon>Eukaryota</taxon>
        <taxon>Metazoa</taxon>
        <taxon>Ecdysozoa</taxon>
        <taxon>Arthropoda</taxon>
        <taxon>Hexapoda</taxon>
        <taxon>Insecta</taxon>
        <taxon>Pterygota</taxon>
        <taxon>Neoptera</taxon>
        <taxon>Paraneoptera</taxon>
        <taxon>Hemiptera</taxon>
        <taxon>Auchenorrhyncha</taxon>
        <taxon>Membracoidea</taxon>
        <taxon>Cicadellidae</taxon>
        <taxon>Cicadellinae</taxon>
        <taxon>Proconiini</taxon>
        <taxon>Cuerna</taxon>
    </lineage>
</organism>
<sequence>DQYHKIFEANYEIFSPNALSNEYFAYVHDNRSRVRVVNLSTYEEINNILPYRYIDLISLSGAILNIVRYKDSVHLIERFDLREEVYLDNLVLLKDEVKIYIRLKMVSSAQLLVYSLCNPCEEITSPLSIWRSNGEFLAKLPRDEEPLYIETFHRILVEGEYIIFSTLPNYLTIWTSRSPTSPPKRLKIEMTENMLTVLNSLLILVYSKGFTVIDYQKATFLYKVDFKDHIDGGNSLKVFANQYYLVVTQQMEVENEKQRESKSKIRHTEEAASTSGDCEAECEKTRIELKTTLVIYDFTSCA</sequence>
<feature type="non-terminal residue" evidence="1">
    <location>
        <position position="1"/>
    </location>
</feature>
<proteinExistence type="predicted"/>
<accession>A0A1B6G931</accession>
<gene>
    <name evidence="1" type="ORF">g.14652</name>
</gene>
<dbReference type="AlphaFoldDB" id="A0A1B6G931"/>
<evidence type="ECO:0008006" key="2">
    <source>
        <dbReference type="Google" id="ProtNLM"/>
    </source>
</evidence>
<evidence type="ECO:0000313" key="1">
    <source>
        <dbReference type="EMBL" id="JAS58940.1"/>
    </source>
</evidence>
<reference evidence="1" key="1">
    <citation type="submission" date="2015-11" db="EMBL/GenBank/DDBJ databases">
        <title>De novo transcriptome assembly of four potential Pierce s Disease insect vectors from Arizona vineyards.</title>
        <authorList>
            <person name="Tassone E.E."/>
        </authorList>
    </citation>
    <scope>NUCLEOTIDE SEQUENCE</scope>
</reference>
<dbReference type="EMBL" id="GECZ01010829">
    <property type="protein sequence ID" value="JAS58940.1"/>
    <property type="molecule type" value="Transcribed_RNA"/>
</dbReference>
<protein>
    <recommendedName>
        <fullName evidence="2">CNH domain-containing protein</fullName>
    </recommendedName>
</protein>